<dbReference type="GO" id="GO:0016829">
    <property type="term" value="F:lyase activity"/>
    <property type="evidence" value="ECO:0007669"/>
    <property type="project" value="UniProtKB-KW"/>
</dbReference>
<evidence type="ECO:0000313" key="7">
    <source>
        <dbReference type="Proteomes" id="UP000054988"/>
    </source>
</evidence>
<organism evidence="6 7">
    <name type="scientific">Moniliophthora roreri</name>
    <name type="common">Frosty pod rot fungus</name>
    <name type="synonym">Monilia roreri</name>
    <dbReference type="NCBI Taxonomy" id="221103"/>
    <lineage>
        <taxon>Eukaryota</taxon>
        <taxon>Fungi</taxon>
        <taxon>Dikarya</taxon>
        <taxon>Basidiomycota</taxon>
        <taxon>Agaricomycotina</taxon>
        <taxon>Agaricomycetes</taxon>
        <taxon>Agaricomycetidae</taxon>
        <taxon>Agaricales</taxon>
        <taxon>Marasmiineae</taxon>
        <taxon>Marasmiaceae</taxon>
        <taxon>Moniliophthora</taxon>
    </lineage>
</organism>
<protein>
    <submittedName>
        <fullName evidence="6">Putative chondroitin AC/alginate lyase</fullName>
    </submittedName>
</protein>
<evidence type="ECO:0000313" key="6">
    <source>
        <dbReference type="EMBL" id="KTB37227.1"/>
    </source>
</evidence>
<sequence length="467" mass="51898">MSPPFLAHTLLLFSFLLLSLYARAATSYISDFVDPDYVSARRFDIRTYRAQITILKWARELARSGPWTITNRTVLPPSGDKHDYMSWISNAWPNCTSVGNTTVLIDEEVWRLCTYENKDKINPDTIPVNTASSDAFDTMSNAVLYNSIASVIAGGNSNIFSRNAASYLQTWFLDPELKMNPNLNYAQMKRVPKGQHGGIMELRGFVKIVSGIIILRSTKTIDYTQAIDQGMVSWCSQYIQWLETSTVAIQESIMVNYHATFYYSQLASLKILVNDWQGAMGTINIFVGNQFMNQIDGTGEQPLEQNSFAPQHYRIMNLAALITLARIAKYVDPTSTSSELWNKTTSAGGTIQLALDFAMSQARPMAMPSGLEGDMDSDVRDLAPLVAAVGSTFGDPDKRYQNFLSEADPNYAEKPYFLWNQPFAGGPSPTSDSEKARMTNRVGNGASAESVELVTPIAVVMLTMLMI</sequence>
<dbReference type="AlphaFoldDB" id="A0A0W0FLP1"/>
<name>A0A0W0FLP1_MONRR</name>
<evidence type="ECO:0000256" key="3">
    <source>
        <dbReference type="SAM" id="MobiDB-lite"/>
    </source>
</evidence>
<comment type="caution">
    <text evidence="6">The sequence shown here is derived from an EMBL/GenBank/DDBJ whole genome shotgun (WGS) entry which is preliminary data.</text>
</comment>
<evidence type="ECO:0000256" key="1">
    <source>
        <dbReference type="ARBA" id="ARBA00022729"/>
    </source>
</evidence>
<dbReference type="eggNOG" id="ENOG502QSJY">
    <property type="taxonomic scope" value="Eukaryota"/>
</dbReference>
<gene>
    <name evidence="6" type="ORF">WG66_10160</name>
</gene>
<feature type="region of interest" description="Disordered" evidence="3">
    <location>
        <begin position="423"/>
        <end position="445"/>
    </location>
</feature>
<dbReference type="InterPro" id="IPR008929">
    <property type="entry name" value="Chondroitin_lyas"/>
</dbReference>
<dbReference type="Pfam" id="PF05426">
    <property type="entry name" value="Alginate_lyase"/>
    <property type="match status" value="1"/>
</dbReference>
<reference evidence="6 7" key="1">
    <citation type="submission" date="2015-12" db="EMBL/GenBank/DDBJ databases">
        <title>Draft genome sequence of Moniliophthora roreri, the causal agent of frosty pod rot of cacao.</title>
        <authorList>
            <person name="Aime M.C."/>
            <person name="Diaz-Valderrama J.R."/>
            <person name="Kijpornyongpan T."/>
            <person name="Phillips-Mora W."/>
        </authorList>
    </citation>
    <scope>NUCLEOTIDE SEQUENCE [LARGE SCALE GENOMIC DNA]</scope>
    <source>
        <strain evidence="6 7">MCA 2952</strain>
    </source>
</reference>
<feature type="signal peptide" evidence="4">
    <location>
        <begin position="1"/>
        <end position="24"/>
    </location>
</feature>
<evidence type="ECO:0000256" key="2">
    <source>
        <dbReference type="ARBA" id="ARBA00023239"/>
    </source>
</evidence>
<proteinExistence type="predicted"/>
<dbReference type="Gene3D" id="1.50.10.100">
    <property type="entry name" value="Chondroitin AC/alginate lyase"/>
    <property type="match status" value="1"/>
</dbReference>
<feature type="domain" description="Alginate lyase" evidence="5">
    <location>
        <begin position="69"/>
        <end position="361"/>
    </location>
</feature>
<keyword evidence="1 4" id="KW-0732">Signal</keyword>
<dbReference type="GO" id="GO:0042597">
    <property type="term" value="C:periplasmic space"/>
    <property type="evidence" value="ECO:0007669"/>
    <property type="project" value="InterPro"/>
</dbReference>
<dbReference type="EMBL" id="LATX01001864">
    <property type="protein sequence ID" value="KTB37227.1"/>
    <property type="molecule type" value="Genomic_DNA"/>
</dbReference>
<accession>A0A0W0FLP1</accession>
<evidence type="ECO:0000259" key="5">
    <source>
        <dbReference type="Pfam" id="PF05426"/>
    </source>
</evidence>
<dbReference type="InterPro" id="IPR008397">
    <property type="entry name" value="Alginate_lyase_dom"/>
</dbReference>
<keyword evidence="2 6" id="KW-0456">Lyase</keyword>
<evidence type="ECO:0000256" key="4">
    <source>
        <dbReference type="SAM" id="SignalP"/>
    </source>
</evidence>
<dbReference type="SUPFAM" id="SSF48230">
    <property type="entry name" value="Chondroitin AC/alginate lyase"/>
    <property type="match status" value="1"/>
</dbReference>
<feature type="chain" id="PRO_5006901901" evidence="4">
    <location>
        <begin position="25"/>
        <end position="467"/>
    </location>
</feature>
<dbReference type="Proteomes" id="UP000054988">
    <property type="component" value="Unassembled WGS sequence"/>
</dbReference>